<protein>
    <recommendedName>
        <fullName evidence="6">Mutator family transposase</fullName>
    </recommendedName>
</protein>
<evidence type="ECO:0000256" key="5">
    <source>
        <dbReference type="ARBA" id="ARBA00023172"/>
    </source>
</evidence>
<dbReference type="InterPro" id="IPR001207">
    <property type="entry name" value="Transposase_mutator"/>
</dbReference>
<keyword evidence="9" id="KW-1185">Reference proteome</keyword>
<dbReference type="EMBL" id="FUKR01000031">
    <property type="protein sequence ID" value="SJN26231.1"/>
    <property type="molecule type" value="Genomic_DNA"/>
</dbReference>
<accession>A0A1R4J253</accession>
<dbReference type="PANTHER" id="PTHR33217:SF8">
    <property type="entry name" value="MUTATOR FAMILY TRANSPOSASE"/>
    <property type="match status" value="1"/>
</dbReference>
<dbReference type="PANTHER" id="PTHR33217">
    <property type="entry name" value="TRANSPOSASE FOR INSERTION SEQUENCE ELEMENT IS1081"/>
    <property type="match status" value="1"/>
</dbReference>
<dbReference type="GO" id="GO:0004803">
    <property type="term" value="F:transposase activity"/>
    <property type="evidence" value="ECO:0007669"/>
    <property type="project" value="UniProtKB-UniRule"/>
</dbReference>
<name>A0A1R4J253_9MICO</name>
<dbReference type="GO" id="GO:0006313">
    <property type="term" value="P:DNA transposition"/>
    <property type="evidence" value="ECO:0007669"/>
    <property type="project" value="UniProtKB-UniRule"/>
</dbReference>
<sequence length="434" mass="47996">MSTELKTTTEQSETVDLRTGEVLPAPPNITAVAEQLVAAARGQGIELTGPNGLLTGLTRQVLQSALEAELTEHLGYDPGDRVGKQTPNSRNGSTPKTVRTEIGDLTIQVPRDRAGTFAPVVVPKHQRRIAGFDEAVISLYAKGMTTGDIAKHLSDLYGSDVSHDLVSTVTDKVLGDMQEWQARPLDLVYPVVLIDALVIKVRDGQVANRPVYVAVGIDLEGHRDVLGLWMGPTGGEGAKQRMNMLTELRNRGVADVCIVCRDGLKSLPDAITAIWPLATVQQCVVHLVRNSLRYASKKYWSKITGQLREVYTAPTIAAAEARFAEFAEQWRSLYPAMTQMWESAWGEFVPFLKFPPEIRRLIYTTNGIESLNARFRQATRRRGHFPNEQATMKVLYLTVLERRPNRTNPTGQIASWKAIPNTLSITYGDRLGIN</sequence>
<keyword evidence="6" id="KW-0814">Transposable element</keyword>
<gene>
    <name evidence="8" type="ORF">FM119_04965</name>
</gene>
<evidence type="ECO:0000256" key="1">
    <source>
        <dbReference type="ARBA" id="ARBA00002190"/>
    </source>
</evidence>
<evidence type="ECO:0000256" key="7">
    <source>
        <dbReference type="SAM" id="MobiDB-lite"/>
    </source>
</evidence>
<dbReference type="Pfam" id="PF00872">
    <property type="entry name" value="Transposase_mut"/>
    <property type="match status" value="1"/>
</dbReference>
<keyword evidence="4 6" id="KW-0238">DNA-binding</keyword>
<evidence type="ECO:0000256" key="3">
    <source>
        <dbReference type="ARBA" id="ARBA00022578"/>
    </source>
</evidence>
<dbReference type="RefSeq" id="WP_218778726.1">
    <property type="nucleotide sequence ID" value="NZ_FUKR01000031.1"/>
</dbReference>
<comment type="similarity">
    <text evidence="2 6">Belongs to the transposase mutator family.</text>
</comment>
<feature type="region of interest" description="Disordered" evidence="7">
    <location>
        <begin position="72"/>
        <end position="97"/>
    </location>
</feature>
<dbReference type="AlphaFoldDB" id="A0A1R4J253"/>
<dbReference type="GO" id="GO:0003677">
    <property type="term" value="F:DNA binding"/>
    <property type="evidence" value="ECO:0007669"/>
    <property type="project" value="UniProtKB-UniRule"/>
</dbReference>
<feature type="compositionally biased region" description="Basic and acidic residues" evidence="7">
    <location>
        <begin position="72"/>
        <end position="83"/>
    </location>
</feature>
<evidence type="ECO:0000313" key="9">
    <source>
        <dbReference type="Proteomes" id="UP000196778"/>
    </source>
</evidence>
<feature type="compositionally biased region" description="Polar residues" evidence="7">
    <location>
        <begin position="85"/>
        <end position="97"/>
    </location>
</feature>
<proteinExistence type="inferred from homology"/>
<dbReference type="Proteomes" id="UP000196778">
    <property type="component" value="Unassembled WGS sequence"/>
</dbReference>
<comment type="function">
    <text evidence="1 6">Required for the transposition of the insertion element.</text>
</comment>
<dbReference type="NCBIfam" id="NF033543">
    <property type="entry name" value="transpos_IS256"/>
    <property type="match status" value="1"/>
</dbReference>
<reference evidence="9" key="1">
    <citation type="submission" date="2017-02" db="EMBL/GenBank/DDBJ databases">
        <authorList>
            <person name="Dridi B."/>
        </authorList>
    </citation>
    <scope>NUCLEOTIDE SEQUENCE [LARGE SCALE GENOMIC DNA]</scope>
    <source>
        <strain evidence="9">EB411</strain>
    </source>
</reference>
<keyword evidence="5 6" id="KW-0233">DNA recombination</keyword>
<evidence type="ECO:0000313" key="8">
    <source>
        <dbReference type="EMBL" id="SJN26231.1"/>
    </source>
</evidence>
<organism evidence="8 9">
    <name type="scientific">Mycetocola reblochoni REB411</name>
    <dbReference type="NCBI Taxonomy" id="1255698"/>
    <lineage>
        <taxon>Bacteria</taxon>
        <taxon>Bacillati</taxon>
        <taxon>Actinomycetota</taxon>
        <taxon>Actinomycetes</taxon>
        <taxon>Micrococcales</taxon>
        <taxon>Microbacteriaceae</taxon>
        <taxon>Mycetocola</taxon>
    </lineage>
</organism>
<keyword evidence="3 6" id="KW-0815">Transposition</keyword>
<evidence type="ECO:0000256" key="2">
    <source>
        <dbReference type="ARBA" id="ARBA00010961"/>
    </source>
</evidence>
<evidence type="ECO:0000256" key="4">
    <source>
        <dbReference type="ARBA" id="ARBA00023125"/>
    </source>
</evidence>
<evidence type="ECO:0000256" key="6">
    <source>
        <dbReference type="RuleBase" id="RU365089"/>
    </source>
</evidence>